<sequence>MFPRNSLTSNEGNYSWTSPSRTRELKTSRFSMIGGGQVLQNEERNGCNGLGRRSSFNTFSSGTKTKYNSGRPSMNGIFDDPQQQQNRSAGRLSFAPSYDVEMIEEDREQSFDNRRGREMPDFLFGPLSSRVPKRRSILSVDKKDDNSPDNVPLKKGILFERPQGFEKRSSNIENEPISGPPLRQLGESFTFPGYAKSPKENVENEIKSYRDMSDEEFENNCWIMVFGITNVSEDDIFSYITSEFGSILKIAKKKDTNYIFLRFSNPTIVKKAIEKRCFSLSPNYMVGIAKPLFYTFLTSKEYEMSVVKESNKTNDIQQKQSLSIRKIDIAQRKRDETSSFTHDNGKKDGIISKLWSFVNA</sequence>
<feature type="region of interest" description="Disordered" evidence="1">
    <location>
        <begin position="1"/>
        <end position="21"/>
    </location>
</feature>
<accession>A0A0N4ZMH9</accession>
<dbReference type="GO" id="GO:0003676">
    <property type="term" value="F:nucleic acid binding"/>
    <property type="evidence" value="ECO:0007669"/>
    <property type="project" value="InterPro"/>
</dbReference>
<evidence type="ECO:0000256" key="1">
    <source>
        <dbReference type="SAM" id="MobiDB-lite"/>
    </source>
</evidence>
<organism evidence="2 3">
    <name type="scientific">Parastrongyloides trichosuri</name>
    <name type="common">Possum-specific nematode worm</name>
    <dbReference type="NCBI Taxonomy" id="131310"/>
    <lineage>
        <taxon>Eukaryota</taxon>
        <taxon>Metazoa</taxon>
        <taxon>Ecdysozoa</taxon>
        <taxon>Nematoda</taxon>
        <taxon>Chromadorea</taxon>
        <taxon>Rhabditida</taxon>
        <taxon>Tylenchina</taxon>
        <taxon>Panagrolaimomorpha</taxon>
        <taxon>Strongyloidoidea</taxon>
        <taxon>Strongyloididae</taxon>
        <taxon>Parastrongyloides</taxon>
    </lineage>
</organism>
<reference evidence="3" key="1">
    <citation type="submission" date="2017-02" db="UniProtKB">
        <authorList>
            <consortium name="WormBaseParasite"/>
        </authorList>
    </citation>
    <scope>IDENTIFICATION</scope>
</reference>
<keyword evidence="2" id="KW-1185">Reference proteome</keyword>
<dbReference type="InterPro" id="IPR012677">
    <property type="entry name" value="Nucleotide-bd_a/b_plait_sf"/>
</dbReference>
<protein>
    <submittedName>
        <fullName evidence="3">Nucleoporin NUP53</fullName>
    </submittedName>
</protein>
<feature type="compositionally biased region" description="Polar residues" evidence="1">
    <location>
        <begin position="1"/>
        <end position="20"/>
    </location>
</feature>
<dbReference type="Gene3D" id="3.30.70.330">
    <property type="match status" value="1"/>
</dbReference>
<feature type="region of interest" description="Disordered" evidence="1">
    <location>
        <begin position="41"/>
        <end position="62"/>
    </location>
</feature>
<dbReference type="InterPro" id="IPR035979">
    <property type="entry name" value="RBD_domain_sf"/>
</dbReference>
<name>A0A0N4ZMH9_PARTI</name>
<dbReference type="WBParaSite" id="PTRK_0000974700.1">
    <property type="protein sequence ID" value="PTRK_0000974700.1"/>
    <property type="gene ID" value="PTRK_0000974700"/>
</dbReference>
<dbReference type="AlphaFoldDB" id="A0A0N4ZMH9"/>
<evidence type="ECO:0000313" key="3">
    <source>
        <dbReference type="WBParaSite" id="PTRK_0000974700.1"/>
    </source>
</evidence>
<proteinExistence type="predicted"/>
<dbReference type="Proteomes" id="UP000038045">
    <property type="component" value="Unplaced"/>
</dbReference>
<evidence type="ECO:0000313" key="2">
    <source>
        <dbReference type="Proteomes" id="UP000038045"/>
    </source>
</evidence>
<dbReference type="SUPFAM" id="SSF54928">
    <property type="entry name" value="RNA-binding domain, RBD"/>
    <property type="match status" value="1"/>
</dbReference>